<evidence type="ECO:0000256" key="1">
    <source>
        <dbReference type="SAM" id="Coils"/>
    </source>
</evidence>
<evidence type="ECO:0000313" key="4">
    <source>
        <dbReference type="Proteomes" id="UP000794436"/>
    </source>
</evidence>
<organism evidence="3 4">
    <name type="scientific">Pythium oligandrum</name>
    <name type="common">Mycoparasitic fungus</name>
    <dbReference type="NCBI Taxonomy" id="41045"/>
    <lineage>
        <taxon>Eukaryota</taxon>
        <taxon>Sar</taxon>
        <taxon>Stramenopiles</taxon>
        <taxon>Oomycota</taxon>
        <taxon>Peronosporomycetes</taxon>
        <taxon>Pythiales</taxon>
        <taxon>Pythiaceae</taxon>
        <taxon>Pythium</taxon>
    </lineage>
</organism>
<feature type="compositionally biased region" description="Low complexity" evidence="2">
    <location>
        <begin position="187"/>
        <end position="203"/>
    </location>
</feature>
<dbReference type="Proteomes" id="UP000794436">
    <property type="component" value="Unassembled WGS sequence"/>
</dbReference>
<reference evidence="3" key="1">
    <citation type="submission" date="2019-03" db="EMBL/GenBank/DDBJ databases">
        <title>Long read genome sequence of the mycoparasitic Pythium oligandrum ATCC 38472 isolated from sugarbeet rhizosphere.</title>
        <authorList>
            <person name="Gaulin E."/>
        </authorList>
    </citation>
    <scope>NUCLEOTIDE SEQUENCE</scope>
    <source>
        <strain evidence="3">ATCC 38472_TT</strain>
    </source>
</reference>
<keyword evidence="4" id="KW-1185">Reference proteome</keyword>
<evidence type="ECO:0000256" key="2">
    <source>
        <dbReference type="SAM" id="MobiDB-lite"/>
    </source>
</evidence>
<protein>
    <submittedName>
        <fullName evidence="3">Uncharacterized protein</fullName>
    </submittedName>
</protein>
<accession>A0A8K1C8A0</accession>
<dbReference type="OrthoDB" id="166037at2759"/>
<proteinExistence type="predicted"/>
<dbReference type="AlphaFoldDB" id="A0A8K1C8A0"/>
<keyword evidence="1" id="KW-0175">Coiled coil</keyword>
<comment type="caution">
    <text evidence="3">The sequence shown here is derived from an EMBL/GenBank/DDBJ whole genome shotgun (WGS) entry which is preliminary data.</text>
</comment>
<gene>
    <name evidence="3" type="ORF">Poli38472_013517</name>
</gene>
<sequence length="527" mass="59050">MTPLSIGALAQLCRDAEHLTVRYGSTTNACARLEELERAHVELQSQVATLQQKLNMALVAAAAAQVDSQAAGETRLLQLPSPPSASFLDVDTLLGFLQRHCACRGDLGQLHAVLRDFQLYQLAPETRFPPRDVLISVHEIRALPPPSEAVESHQPTQDDETVVNPSPVTTEHVRKRKQHELTRLTPKAKTTAATATATTTTTTSKPGPRGAKKDTSSTSSPAKPTVVSNRRARQEQKQATSAAATLSAMSTRSPPANGASTTASASVETPSVDNDGDESDMSASSQPPAKRKRLPVSASELVVKQILELPHDKRNIVELKQCSSLLQLETLHALNQEAPWDDVYRRRAMFSHILDYATMDERGRKWFLSALRVQFVWRREFWERLHWLPMSDAVCVGPKWEKYRQTRKRRANKAIAAWRKVYGDSLELMRQGVLPSDVWCDVSLWYMPATPLNWLPKTGALSEELREIDVKHPVRSYYVGDIMQHPFYRDDELCRKYPNKHEVPSPQLIALHQQDDKESARVNITTE</sequence>
<feature type="coiled-coil region" evidence="1">
    <location>
        <begin position="26"/>
        <end position="53"/>
    </location>
</feature>
<feature type="compositionally biased region" description="Polar residues" evidence="2">
    <location>
        <begin position="252"/>
        <end position="272"/>
    </location>
</feature>
<feature type="region of interest" description="Disordered" evidence="2">
    <location>
        <begin position="146"/>
        <end position="295"/>
    </location>
</feature>
<dbReference type="EMBL" id="SPLM01000113">
    <property type="protein sequence ID" value="TMW58043.1"/>
    <property type="molecule type" value="Genomic_DNA"/>
</dbReference>
<feature type="compositionally biased region" description="Polar residues" evidence="2">
    <location>
        <begin position="216"/>
        <end position="228"/>
    </location>
</feature>
<evidence type="ECO:0000313" key="3">
    <source>
        <dbReference type="EMBL" id="TMW58043.1"/>
    </source>
</evidence>
<name>A0A8K1C8A0_PYTOL</name>
<feature type="compositionally biased region" description="Low complexity" evidence="2">
    <location>
        <begin position="239"/>
        <end position="251"/>
    </location>
</feature>